<accession>A2C782</accession>
<evidence type="ECO:0000256" key="1">
    <source>
        <dbReference type="SAM" id="Phobius"/>
    </source>
</evidence>
<gene>
    <name evidence="2" type="ordered locus">P9303_05901</name>
</gene>
<keyword evidence="1" id="KW-1133">Transmembrane helix</keyword>
<dbReference type="Proteomes" id="UP000002274">
    <property type="component" value="Chromosome"/>
</dbReference>
<dbReference type="HOGENOM" id="CLU_2168748_0_0_3"/>
<reference evidence="2 3" key="1">
    <citation type="journal article" date="2007" name="PLoS Genet.">
        <title>Patterns and implications of gene gain and loss in the evolution of Prochlorococcus.</title>
        <authorList>
            <person name="Kettler G.C."/>
            <person name="Martiny A.C."/>
            <person name="Huang K."/>
            <person name="Zucker J."/>
            <person name="Coleman M.L."/>
            <person name="Rodrigue S."/>
            <person name="Chen F."/>
            <person name="Lapidus A."/>
            <person name="Ferriera S."/>
            <person name="Johnson J."/>
            <person name="Steglich C."/>
            <person name="Church G.M."/>
            <person name="Richardson P."/>
            <person name="Chisholm S.W."/>
        </authorList>
    </citation>
    <scope>NUCLEOTIDE SEQUENCE [LARGE SCALE GENOMIC DNA]</scope>
    <source>
        <strain evidence="2 3">MIT 9303</strain>
    </source>
</reference>
<protein>
    <submittedName>
        <fullName evidence="2">Uncharacterized protein</fullName>
    </submittedName>
</protein>
<feature type="transmembrane region" description="Helical" evidence="1">
    <location>
        <begin position="20"/>
        <end position="41"/>
    </location>
</feature>
<keyword evidence="1" id="KW-0472">Membrane</keyword>
<name>A2C782_PROM3</name>
<evidence type="ECO:0000313" key="3">
    <source>
        <dbReference type="Proteomes" id="UP000002274"/>
    </source>
</evidence>
<feature type="transmembrane region" description="Helical" evidence="1">
    <location>
        <begin position="79"/>
        <end position="98"/>
    </location>
</feature>
<evidence type="ECO:0000313" key="2">
    <source>
        <dbReference type="EMBL" id="ABM77342.1"/>
    </source>
</evidence>
<sequence length="110" mass="11384">MPPVLGSFGSPVIVLTGTLGWQFYLVCVFVIVGLILTGYILPSSGVYGSLRGWGTGTPWLVGIVLLASVVTVVEVARGLVGPSLAVGLFMLILGLLVLDQLGRQLSRSGG</sequence>
<proteinExistence type="predicted"/>
<feature type="transmembrane region" description="Helical" evidence="1">
    <location>
        <begin position="53"/>
        <end position="73"/>
    </location>
</feature>
<organism evidence="2 3">
    <name type="scientific">Prochlorococcus marinus (strain MIT 9303)</name>
    <dbReference type="NCBI Taxonomy" id="59922"/>
    <lineage>
        <taxon>Bacteria</taxon>
        <taxon>Bacillati</taxon>
        <taxon>Cyanobacteriota</taxon>
        <taxon>Cyanophyceae</taxon>
        <taxon>Synechococcales</taxon>
        <taxon>Prochlorococcaceae</taxon>
        <taxon>Prochlorococcus</taxon>
    </lineage>
</organism>
<dbReference type="KEGG" id="pmf:P9303_05901"/>
<dbReference type="EMBL" id="CP000554">
    <property type="protein sequence ID" value="ABM77342.1"/>
    <property type="molecule type" value="Genomic_DNA"/>
</dbReference>
<dbReference type="AlphaFoldDB" id="A2C782"/>
<keyword evidence="1" id="KW-0812">Transmembrane</keyword>
<dbReference type="BioCyc" id="PMAR59922:G1G80-542-MONOMER"/>
<dbReference type="RefSeq" id="WP_011825262.1">
    <property type="nucleotide sequence ID" value="NC_008820.1"/>
</dbReference>